<reference evidence="2" key="1">
    <citation type="submission" date="2007-07" db="EMBL/GenBank/DDBJ databases">
        <title>PCAP assembly of the Caenorhabditis remanei genome.</title>
        <authorList>
            <consortium name="The Caenorhabditis remanei Sequencing Consortium"/>
            <person name="Wilson R.K."/>
        </authorList>
    </citation>
    <scope>NUCLEOTIDE SEQUENCE [LARGE SCALE GENOMIC DNA]</scope>
    <source>
        <strain evidence="2">PB4641</strain>
    </source>
</reference>
<feature type="transmembrane region" description="Helical" evidence="1">
    <location>
        <begin position="226"/>
        <end position="246"/>
    </location>
</feature>
<dbReference type="CTD" id="9814783"/>
<dbReference type="OrthoDB" id="5875403at2759"/>
<dbReference type="EMBL" id="DS268476">
    <property type="protein sequence ID" value="EFP08773.1"/>
    <property type="molecule type" value="Genomic_DNA"/>
</dbReference>
<dbReference type="Proteomes" id="UP000008281">
    <property type="component" value="Unassembled WGS sequence"/>
</dbReference>
<accession>E3MTP0</accession>
<proteinExistence type="predicted"/>
<evidence type="ECO:0000313" key="3">
    <source>
        <dbReference type="Proteomes" id="UP000008281"/>
    </source>
</evidence>
<feature type="transmembrane region" description="Helical" evidence="1">
    <location>
        <begin position="157"/>
        <end position="178"/>
    </location>
</feature>
<dbReference type="GeneID" id="9814783"/>
<dbReference type="Pfam" id="PF10325">
    <property type="entry name" value="7TM_GPCR_Srz"/>
    <property type="match status" value="1"/>
</dbReference>
<sequence>MDNVTEAFTSANNETDTGLEPKKFIPNHYLYTASLLLFFIIFPFYEYVYLKNREKEKDTIVYPVINHFYNVLRFSYKLFVFYLLMIVPLVIVLLLSTRHKSFNKPAMIMIGIMLVCMLLLRNSMRTNIFLLCLLSFQKFMVLFYPNTEKYVALNEKGVKRFIWTTYALVLISWVMQIFQGPNLIVIYFVATDIMIITSASLYIPIYRMIKKQKHLSSAQFHKPHRYVMWQLIAILLCKLVQLPIILQAVDITDAMVNCENNEIATTFLTIQLAYLGCCKRNLESLKSFLLEKWWIRLLLCKCMNSNRVAPIERPINNLEVLQRF</sequence>
<evidence type="ECO:0000256" key="1">
    <source>
        <dbReference type="SAM" id="Phobius"/>
    </source>
</evidence>
<keyword evidence="3" id="KW-1185">Reference proteome</keyword>
<protein>
    <submittedName>
        <fullName evidence="2">Uncharacterized protein</fullName>
    </submittedName>
</protein>
<organism evidence="3">
    <name type="scientific">Caenorhabditis remanei</name>
    <name type="common">Caenorhabditis vulgaris</name>
    <dbReference type="NCBI Taxonomy" id="31234"/>
    <lineage>
        <taxon>Eukaryota</taxon>
        <taxon>Metazoa</taxon>
        <taxon>Ecdysozoa</taxon>
        <taxon>Nematoda</taxon>
        <taxon>Chromadorea</taxon>
        <taxon>Rhabditida</taxon>
        <taxon>Rhabditina</taxon>
        <taxon>Rhabditomorpha</taxon>
        <taxon>Rhabditoidea</taxon>
        <taxon>Rhabditidae</taxon>
        <taxon>Peloderinae</taxon>
        <taxon>Caenorhabditis</taxon>
    </lineage>
</organism>
<feature type="transmembrane region" description="Helical" evidence="1">
    <location>
        <begin position="74"/>
        <end position="95"/>
    </location>
</feature>
<feature type="transmembrane region" description="Helical" evidence="1">
    <location>
        <begin position="29"/>
        <end position="48"/>
    </location>
</feature>
<evidence type="ECO:0000313" key="2">
    <source>
        <dbReference type="EMBL" id="EFP08773.1"/>
    </source>
</evidence>
<keyword evidence="1" id="KW-0812">Transmembrane</keyword>
<dbReference type="RefSeq" id="XP_003100564.2">
    <property type="nucleotide sequence ID" value="XM_003100516.2"/>
</dbReference>
<dbReference type="InParanoid" id="E3MTP0"/>
<keyword evidence="1" id="KW-1133">Transmembrane helix</keyword>
<dbReference type="HOGENOM" id="CLU_056063_2_0_1"/>
<dbReference type="PANTHER" id="PTHR31720">
    <property type="entry name" value="SERPENTINE RECEPTOR, CLASS Z-RELATED"/>
    <property type="match status" value="1"/>
</dbReference>
<dbReference type="PANTHER" id="PTHR31720:SF12">
    <property type="entry name" value="SERPENTINE RECEPTOR, CLASS T-RELATED"/>
    <property type="match status" value="1"/>
</dbReference>
<feature type="transmembrane region" description="Helical" evidence="1">
    <location>
        <begin position="184"/>
        <end position="205"/>
    </location>
</feature>
<name>E3MTP0_CAERE</name>
<dbReference type="AlphaFoldDB" id="E3MTP0"/>
<gene>
    <name evidence="2" type="ORF">CRE_19854</name>
</gene>
<dbReference type="InterPro" id="IPR018817">
    <property type="entry name" value="7TM_GPCR_serpentine_rcpt_Srz"/>
</dbReference>
<dbReference type="KEGG" id="crq:GCK72_020984"/>
<keyword evidence="1" id="KW-0472">Membrane</keyword>
<feature type="transmembrane region" description="Helical" evidence="1">
    <location>
        <begin position="102"/>
        <end position="120"/>
    </location>
</feature>